<dbReference type="CDD" id="cd02696">
    <property type="entry name" value="MurNAc-LAA"/>
    <property type="match status" value="1"/>
</dbReference>
<dbReference type="GO" id="GO:0008745">
    <property type="term" value="F:N-acetylmuramoyl-L-alanine amidase activity"/>
    <property type="evidence" value="ECO:0007669"/>
    <property type="project" value="UniProtKB-EC"/>
</dbReference>
<feature type="domain" description="MurNAc-LAA" evidence="2">
    <location>
        <begin position="119"/>
        <end position="231"/>
    </location>
</feature>
<keyword evidence="1 3" id="KW-0378">Hydrolase</keyword>
<dbReference type="InterPro" id="IPR050695">
    <property type="entry name" value="N-acetylmuramoyl_amidase_3"/>
</dbReference>
<evidence type="ECO:0000313" key="4">
    <source>
        <dbReference type="Proteomes" id="UP000712157"/>
    </source>
</evidence>
<accession>A0A949K076</accession>
<evidence type="ECO:0000259" key="2">
    <source>
        <dbReference type="SMART" id="SM00646"/>
    </source>
</evidence>
<keyword evidence="4" id="KW-1185">Reference proteome</keyword>
<dbReference type="InterPro" id="IPR002508">
    <property type="entry name" value="MurNAc-LAA_cat"/>
</dbReference>
<dbReference type="Gene3D" id="3.40.630.40">
    <property type="entry name" value="Zn-dependent exopeptidases"/>
    <property type="match status" value="1"/>
</dbReference>
<dbReference type="Proteomes" id="UP000712157">
    <property type="component" value="Unassembled WGS sequence"/>
</dbReference>
<proteinExistence type="predicted"/>
<dbReference type="PANTHER" id="PTHR30404">
    <property type="entry name" value="N-ACETYLMURAMOYL-L-ALANINE AMIDASE"/>
    <property type="match status" value="1"/>
</dbReference>
<dbReference type="SMART" id="SM00646">
    <property type="entry name" value="Ami_3"/>
    <property type="match status" value="1"/>
</dbReference>
<dbReference type="EC" id="3.5.1.28" evidence="3"/>
<evidence type="ECO:0000256" key="1">
    <source>
        <dbReference type="ARBA" id="ARBA00022801"/>
    </source>
</evidence>
<dbReference type="GO" id="GO:0030288">
    <property type="term" value="C:outer membrane-bounded periplasmic space"/>
    <property type="evidence" value="ECO:0007669"/>
    <property type="project" value="TreeGrafter"/>
</dbReference>
<evidence type="ECO:0000313" key="3">
    <source>
        <dbReference type="EMBL" id="MBU9738470.1"/>
    </source>
</evidence>
<sequence>MCVGAAFVKRKTLEIGMGVLMLAGVLFLSRQGAVLVSNMKQAQAQQKVVVIDAGHGGADPGKVGVSGTLEKDINLKIAFQLKEFLEENDIKVVMTRDSDGGLYDSSASNKKVQDMQRRCSVIDSAKPICTVSIHQNSYHEEGVHGAQAFYYSHSAEGKELAEMIQASLIGTVDPENHRVAKANDSYYLLKRTETPVVIVECGFLSNWVESAKLEDDYYQEKLAWAVHMAVMQYIAAN</sequence>
<dbReference type="EMBL" id="JAHQCW010000035">
    <property type="protein sequence ID" value="MBU9738470.1"/>
    <property type="molecule type" value="Genomic_DNA"/>
</dbReference>
<organism evidence="3 4">
    <name type="scientific">Diplocloster agilis</name>
    <dbReference type="NCBI Taxonomy" id="2850323"/>
    <lineage>
        <taxon>Bacteria</taxon>
        <taxon>Bacillati</taxon>
        <taxon>Bacillota</taxon>
        <taxon>Clostridia</taxon>
        <taxon>Lachnospirales</taxon>
        <taxon>Lachnospiraceae</taxon>
        <taxon>Diplocloster</taxon>
    </lineage>
</organism>
<dbReference type="Pfam" id="PF01520">
    <property type="entry name" value="Amidase_3"/>
    <property type="match status" value="1"/>
</dbReference>
<comment type="caution">
    <text evidence="3">The sequence shown here is derived from an EMBL/GenBank/DDBJ whole genome shotgun (WGS) entry which is preliminary data.</text>
</comment>
<dbReference type="AlphaFoldDB" id="A0A949K076"/>
<reference evidence="3" key="1">
    <citation type="submission" date="2021-06" db="EMBL/GenBank/DDBJ databases">
        <title>Description of novel taxa of the family Lachnospiraceae.</title>
        <authorList>
            <person name="Chaplin A.V."/>
            <person name="Sokolova S.R."/>
            <person name="Pikina A.P."/>
            <person name="Korzhanova M."/>
            <person name="Belova V."/>
            <person name="Korostin D."/>
            <person name="Efimov B.A."/>
        </authorList>
    </citation>
    <scope>NUCLEOTIDE SEQUENCE</scope>
    <source>
        <strain evidence="3">ASD5720</strain>
    </source>
</reference>
<gene>
    <name evidence="3" type="ORF">KTH89_18160</name>
</gene>
<dbReference type="SUPFAM" id="SSF53187">
    <property type="entry name" value="Zn-dependent exopeptidases"/>
    <property type="match status" value="1"/>
</dbReference>
<dbReference type="PANTHER" id="PTHR30404:SF0">
    <property type="entry name" value="N-ACETYLMURAMOYL-L-ALANINE AMIDASE AMIC"/>
    <property type="match status" value="1"/>
</dbReference>
<dbReference type="GO" id="GO:0009253">
    <property type="term" value="P:peptidoglycan catabolic process"/>
    <property type="evidence" value="ECO:0007669"/>
    <property type="project" value="InterPro"/>
</dbReference>
<name>A0A949K076_9FIRM</name>
<protein>
    <submittedName>
        <fullName evidence="3">N-acetylmuramoyl-L-alanine amidase</fullName>
        <ecNumber evidence="3">3.5.1.28</ecNumber>
    </submittedName>
</protein>